<dbReference type="InParanoid" id="A0A369JJJ5"/>
<accession>A0A369JJJ5</accession>
<evidence type="ECO:0000313" key="1">
    <source>
        <dbReference type="EMBL" id="RDB20737.1"/>
    </source>
</evidence>
<dbReference type="AlphaFoldDB" id="A0A369JJJ5"/>
<comment type="caution">
    <text evidence="1">The sequence shown here is derived from an EMBL/GenBank/DDBJ whole genome shotgun (WGS) entry which is preliminary data.</text>
</comment>
<proteinExistence type="predicted"/>
<keyword evidence="2" id="KW-1185">Reference proteome</keyword>
<dbReference type="Proteomes" id="UP000076154">
    <property type="component" value="Unassembled WGS sequence"/>
</dbReference>
<protein>
    <submittedName>
        <fullName evidence="1">Uncharacterized protein</fullName>
    </submittedName>
</protein>
<sequence length="119" mass="13914">MPNIRVGGWIMSIEDMFVWAAKFIPHKCFYEIECDEAFQMVTLLAARLKLGITYVTYPAGMPKVMIVTQYGEVKDWREGYDPRRLPQFKVGRKDERIREILEKDGFEELVFVTSFGPMP</sequence>
<reference evidence="1" key="1">
    <citation type="submission" date="2018-04" db="EMBL/GenBank/DDBJ databases">
        <title>Whole genome sequencing of Hypsizygus marmoreus.</title>
        <authorList>
            <person name="Choi I.-G."/>
            <person name="Min B."/>
            <person name="Kim J.-G."/>
            <person name="Kim S."/>
            <person name="Oh Y.-L."/>
            <person name="Kong W.-S."/>
            <person name="Park H."/>
            <person name="Jeong J."/>
            <person name="Song E.-S."/>
        </authorList>
    </citation>
    <scope>NUCLEOTIDE SEQUENCE [LARGE SCALE GENOMIC DNA]</scope>
    <source>
        <strain evidence="1">51987-8</strain>
    </source>
</reference>
<dbReference type="EMBL" id="LUEZ02000058">
    <property type="protein sequence ID" value="RDB20737.1"/>
    <property type="molecule type" value="Genomic_DNA"/>
</dbReference>
<organism evidence="1 2">
    <name type="scientific">Hypsizygus marmoreus</name>
    <name type="common">White beech mushroom</name>
    <name type="synonym">Agaricus marmoreus</name>
    <dbReference type="NCBI Taxonomy" id="39966"/>
    <lineage>
        <taxon>Eukaryota</taxon>
        <taxon>Fungi</taxon>
        <taxon>Dikarya</taxon>
        <taxon>Basidiomycota</taxon>
        <taxon>Agaricomycotina</taxon>
        <taxon>Agaricomycetes</taxon>
        <taxon>Agaricomycetidae</taxon>
        <taxon>Agaricales</taxon>
        <taxon>Tricholomatineae</taxon>
        <taxon>Lyophyllaceae</taxon>
        <taxon>Hypsizygus</taxon>
    </lineage>
</organism>
<dbReference type="OrthoDB" id="3227112at2759"/>
<gene>
    <name evidence="1" type="ORF">Hypma_012240</name>
</gene>
<evidence type="ECO:0000313" key="2">
    <source>
        <dbReference type="Proteomes" id="UP000076154"/>
    </source>
</evidence>
<name>A0A369JJJ5_HYPMA</name>